<dbReference type="InterPro" id="IPR037046">
    <property type="entry name" value="AlkA_N_sf"/>
</dbReference>
<dbReference type="CDD" id="cd00056">
    <property type="entry name" value="ENDO3c"/>
    <property type="match status" value="1"/>
</dbReference>
<dbReference type="RefSeq" id="WP_055149737.1">
    <property type="nucleotide sequence ID" value="NZ_JXSZ01000012.1"/>
</dbReference>
<keyword evidence="6" id="KW-0234">DNA repair</keyword>
<dbReference type="InterPro" id="IPR003265">
    <property type="entry name" value="HhH-GPD_domain"/>
</dbReference>
<comment type="caution">
    <text evidence="8">The sequence shown here is derived from an EMBL/GenBank/DDBJ whole genome shotgun (WGS) entry which is preliminary data.</text>
</comment>
<dbReference type="EMBL" id="LGTQ01000012">
    <property type="protein sequence ID" value="KPM47144.1"/>
    <property type="molecule type" value="Genomic_DNA"/>
</dbReference>
<accession>A0A0P7BYF7</accession>
<dbReference type="SUPFAM" id="SSF48150">
    <property type="entry name" value="DNA-glycosylase"/>
    <property type="match status" value="1"/>
</dbReference>
<dbReference type="FunFam" id="1.10.340.30:FF:000004">
    <property type="entry name" value="DNA-3-methyladenine glycosylase II"/>
    <property type="match status" value="1"/>
</dbReference>
<dbReference type="SMART" id="SM00478">
    <property type="entry name" value="ENDO3c"/>
    <property type="match status" value="1"/>
</dbReference>
<dbReference type="InterPro" id="IPR012904">
    <property type="entry name" value="OGG_N"/>
</dbReference>
<dbReference type="GO" id="GO:0005737">
    <property type="term" value="C:cytoplasm"/>
    <property type="evidence" value="ECO:0007669"/>
    <property type="project" value="TreeGrafter"/>
</dbReference>
<dbReference type="Pfam" id="PF07934">
    <property type="entry name" value="OGG_N"/>
    <property type="match status" value="1"/>
</dbReference>
<keyword evidence="4" id="KW-0227">DNA damage</keyword>
<reference evidence="8 9" key="1">
    <citation type="submission" date="2015-07" db="EMBL/GenBank/DDBJ databases">
        <title>The draft genome sequence of Leadbetterella sp. JN14-9.</title>
        <authorList>
            <person name="Liu Y."/>
            <person name="Du J."/>
            <person name="Shao Z."/>
        </authorList>
    </citation>
    <scope>NUCLEOTIDE SEQUENCE [LARGE SCALE GENOMIC DNA]</scope>
    <source>
        <strain evidence="8 9">JN14-9</strain>
    </source>
</reference>
<dbReference type="STRING" id="1605367.AFM12_15105"/>
<dbReference type="PANTHER" id="PTHR43003:SF12">
    <property type="entry name" value="DNA-3-METHYLADENINE GLYCOSYLASE"/>
    <property type="match status" value="1"/>
</dbReference>
<dbReference type="EC" id="3.2.2.21" evidence="3"/>
<sequence>MTLKIDLPKDFNKELLFQYLRRSSDEISFSLEGESVFKLFFFATKVVLCKIDFNERQISVDFLKSNPNTQEKEDIENYIRDWFDLDTNLSAFQEMAANDFILRPLLKQFPNLRIVKSPDLFEALSWSIIGQQINLTFAYQCKRRLVKYCNRSIEFEDKTYYAFPTPEQVFHMEDQVYTDLKFSRQKVRYLRKVAEAFIHNELSKKELQSLSFTEAEARLTALKGIGKWSANYALMRCLGFREAFPIADVGLHNALKKHLNLDHKPNLSEIGEWAKNWKGWEAYATFYLWHSLL</sequence>
<evidence type="ECO:0000256" key="4">
    <source>
        <dbReference type="ARBA" id="ARBA00022763"/>
    </source>
</evidence>
<keyword evidence="5" id="KW-0378">Hydrolase</keyword>
<dbReference type="GO" id="GO:0006285">
    <property type="term" value="P:base-excision repair, AP site formation"/>
    <property type="evidence" value="ECO:0007669"/>
    <property type="project" value="TreeGrafter"/>
</dbReference>
<evidence type="ECO:0000259" key="7">
    <source>
        <dbReference type="SMART" id="SM00478"/>
    </source>
</evidence>
<comment type="catalytic activity">
    <reaction evidence="1">
        <text>Hydrolysis of alkylated DNA, releasing 3-methyladenine, 3-methylguanine, 7-methylguanine and 7-methyladenine.</text>
        <dbReference type="EC" id="3.2.2.21"/>
    </reaction>
</comment>
<evidence type="ECO:0000256" key="3">
    <source>
        <dbReference type="ARBA" id="ARBA00012000"/>
    </source>
</evidence>
<comment type="similarity">
    <text evidence="2">Belongs to the alkylbase DNA glycosidase AlkA family.</text>
</comment>
<dbReference type="OrthoDB" id="9785929at2"/>
<dbReference type="Proteomes" id="UP000050454">
    <property type="component" value="Unassembled WGS sequence"/>
</dbReference>
<dbReference type="GO" id="GO:0032131">
    <property type="term" value="F:alkylated DNA binding"/>
    <property type="evidence" value="ECO:0007669"/>
    <property type="project" value="TreeGrafter"/>
</dbReference>
<dbReference type="Pfam" id="PF00730">
    <property type="entry name" value="HhH-GPD"/>
    <property type="match status" value="1"/>
</dbReference>
<dbReference type="GO" id="GO:0006289">
    <property type="term" value="P:nucleotide-excision repair"/>
    <property type="evidence" value="ECO:0007669"/>
    <property type="project" value="InterPro"/>
</dbReference>
<dbReference type="Gene3D" id="1.10.340.30">
    <property type="entry name" value="Hypothetical protein, domain 2"/>
    <property type="match status" value="1"/>
</dbReference>
<evidence type="ECO:0000313" key="8">
    <source>
        <dbReference type="EMBL" id="KPM47144.1"/>
    </source>
</evidence>
<dbReference type="Gene3D" id="3.30.310.20">
    <property type="entry name" value="DNA-3-methyladenine glycosylase AlkA, N-terminal domain"/>
    <property type="match status" value="1"/>
</dbReference>
<dbReference type="GO" id="GO:0008534">
    <property type="term" value="F:oxidized purine nucleobase lesion DNA N-glycosylase activity"/>
    <property type="evidence" value="ECO:0007669"/>
    <property type="project" value="InterPro"/>
</dbReference>
<evidence type="ECO:0000256" key="1">
    <source>
        <dbReference type="ARBA" id="ARBA00000086"/>
    </source>
</evidence>
<proteinExistence type="inferred from homology"/>
<dbReference type="GO" id="GO:0006307">
    <property type="term" value="P:DNA alkylation repair"/>
    <property type="evidence" value="ECO:0007669"/>
    <property type="project" value="TreeGrafter"/>
</dbReference>
<dbReference type="AlphaFoldDB" id="A0A0P7BYF7"/>
<dbReference type="InterPro" id="IPR051912">
    <property type="entry name" value="Alkylbase_DNA_Glycosylase/TA"/>
</dbReference>
<dbReference type="PATRIC" id="fig|1605367.3.peg.440"/>
<keyword evidence="9" id="KW-1185">Reference proteome</keyword>
<protein>
    <recommendedName>
        <fullName evidence="3">DNA-3-methyladenine glycosylase II</fullName>
        <ecNumber evidence="3">3.2.2.21</ecNumber>
    </recommendedName>
</protein>
<gene>
    <name evidence="8" type="ORF">AFM12_15105</name>
</gene>
<dbReference type="InterPro" id="IPR023170">
    <property type="entry name" value="HhH_base_excis_C"/>
</dbReference>
<dbReference type="Gene3D" id="1.10.1670.10">
    <property type="entry name" value="Helix-hairpin-Helix base-excision DNA repair enzymes (C-terminal)"/>
    <property type="match status" value="1"/>
</dbReference>
<dbReference type="GO" id="GO:0032993">
    <property type="term" value="C:protein-DNA complex"/>
    <property type="evidence" value="ECO:0007669"/>
    <property type="project" value="TreeGrafter"/>
</dbReference>
<feature type="domain" description="HhH-GPD" evidence="7">
    <location>
        <begin position="129"/>
        <end position="293"/>
    </location>
</feature>
<evidence type="ECO:0000256" key="6">
    <source>
        <dbReference type="ARBA" id="ARBA00023204"/>
    </source>
</evidence>
<name>A0A0P7BYF7_9BACT</name>
<evidence type="ECO:0000256" key="5">
    <source>
        <dbReference type="ARBA" id="ARBA00022801"/>
    </source>
</evidence>
<evidence type="ECO:0000313" key="9">
    <source>
        <dbReference type="Proteomes" id="UP000050454"/>
    </source>
</evidence>
<evidence type="ECO:0000256" key="2">
    <source>
        <dbReference type="ARBA" id="ARBA00010817"/>
    </source>
</evidence>
<dbReference type="GO" id="GO:0043916">
    <property type="term" value="F:DNA-7-methylguanine glycosylase activity"/>
    <property type="evidence" value="ECO:0007669"/>
    <property type="project" value="TreeGrafter"/>
</dbReference>
<dbReference type="InterPro" id="IPR011257">
    <property type="entry name" value="DNA_glycosylase"/>
</dbReference>
<dbReference type="GO" id="GO:0008725">
    <property type="term" value="F:DNA-3-methyladenine glycosylase activity"/>
    <property type="evidence" value="ECO:0007669"/>
    <property type="project" value="TreeGrafter"/>
</dbReference>
<dbReference type="PANTHER" id="PTHR43003">
    <property type="entry name" value="DNA-3-METHYLADENINE GLYCOSYLASE"/>
    <property type="match status" value="1"/>
</dbReference>
<organism evidence="8 9">
    <name type="scientific">Jiulongibacter sediminis</name>
    <dbReference type="NCBI Taxonomy" id="1605367"/>
    <lineage>
        <taxon>Bacteria</taxon>
        <taxon>Pseudomonadati</taxon>
        <taxon>Bacteroidota</taxon>
        <taxon>Cytophagia</taxon>
        <taxon>Cytophagales</taxon>
        <taxon>Leadbetterellaceae</taxon>
        <taxon>Jiulongibacter</taxon>
    </lineage>
</organism>